<evidence type="ECO:0000256" key="2">
    <source>
        <dbReference type="ARBA" id="ARBA00022490"/>
    </source>
</evidence>
<dbReference type="GO" id="GO:0061630">
    <property type="term" value="F:ubiquitin protein ligase activity"/>
    <property type="evidence" value="ECO:0007669"/>
    <property type="project" value="TreeGrafter"/>
</dbReference>
<dbReference type="InterPro" id="IPR001293">
    <property type="entry name" value="Znf_TRAF"/>
</dbReference>
<evidence type="ECO:0008006" key="13">
    <source>
        <dbReference type="Google" id="ProtNLM"/>
    </source>
</evidence>
<feature type="domain" description="TRAF-type" evidence="10">
    <location>
        <begin position="1"/>
        <end position="45"/>
    </location>
</feature>
<dbReference type="InterPro" id="IPR002083">
    <property type="entry name" value="MATH/TRAF_dom"/>
</dbReference>
<evidence type="ECO:0000256" key="4">
    <source>
        <dbReference type="ARBA" id="ARBA00022737"/>
    </source>
</evidence>
<proteinExistence type="predicted"/>
<keyword evidence="8" id="KW-0175">Coiled coil</keyword>
<comment type="subcellular location">
    <subcellularLocation>
        <location evidence="1">Cytoplasm</location>
    </subcellularLocation>
</comment>
<dbReference type="InterPro" id="IPR049342">
    <property type="entry name" value="TRAF1-6_MATH_dom"/>
</dbReference>
<name>A0AAD9NH69_9ANNE</name>
<evidence type="ECO:0000256" key="3">
    <source>
        <dbReference type="ARBA" id="ARBA00022723"/>
    </source>
</evidence>
<reference evidence="11" key="1">
    <citation type="journal article" date="2023" name="Mol. Biol. Evol.">
        <title>Third-Generation Sequencing Reveals the Adaptive Role of the Epigenome in Three Deep-Sea Polychaetes.</title>
        <authorList>
            <person name="Perez M."/>
            <person name="Aroh O."/>
            <person name="Sun Y."/>
            <person name="Lan Y."/>
            <person name="Juniper S.K."/>
            <person name="Young C.R."/>
            <person name="Angers B."/>
            <person name="Qian P.Y."/>
        </authorList>
    </citation>
    <scope>NUCLEOTIDE SEQUENCE</scope>
    <source>
        <strain evidence="11">P08H-3</strain>
    </source>
</reference>
<comment type="caution">
    <text evidence="11">The sequence shown here is derived from an EMBL/GenBank/DDBJ whole genome shotgun (WGS) entry which is preliminary data.</text>
</comment>
<dbReference type="Proteomes" id="UP001208570">
    <property type="component" value="Unassembled WGS sequence"/>
</dbReference>
<evidence type="ECO:0000313" key="11">
    <source>
        <dbReference type="EMBL" id="KAK2168146.1"/>
    </source>
</evidence>
<dbReference type="PROSITE" id="PS50145">
    <property type="entry name" value="ZF_TRAF"/>
    <property type="match status" value="1"/>
</dbReference>
<keyword evidence="2" id="KW-0963">Cytoplasm</keyword>
<dbReference type="EMBL" id="JAODUP010000020">
    <property type="protein sequence ID" value="KAK2168146.1"/>
    <property type="molecule type" value="Genomic_DNA"/>
</dbReference>
<evidence type="ECO:0000256" key="6">
    <source>
        <dbReference type="ARBA" id="ARBA00022833"/>
    </source>
</evidence>
<dbReference type="Gene3D" id="2.60.210.10">
    <property type="entry name" value="Apoptosis, Tumor Necrosis Factor Receptor Associated Protein 2, Chain A"/>
    <property type="match status" value="1"/>
</dbReference>
<dbReference type="GO" id="GO:0031663">
    <property type="term" value="P:lipopolysaccharide-mediated signaling pathway"/>
    <property type="evidence" value="ECO:0007669"/>
    <property type="project" value="TreeGrafter"/>
</dbReference>
<evidence type="ECO:0000259" key="9">
    <source>
        <dbReference type="PROSITE" id="PS50144"/>
    </source>
</evidence>
<evidence type="ECO:0000259" key="10">
    <source>
        <dbReference type="PROSITE" id="PS50145"/>
    </source>
</evidence>
<organism evidence="11 12">
    <name type="scientific">Paralvinella palmiformis</name>
    <dbReference type="NCBI Taxonomy" id="53620"/>
    <lineage>
        <taxon>Eukaryota</taxon>
        <taxon>Metazoa</taxon>
        <taxon>Spiralia</taxon>
        <taxon>Lophotrochozoa</taxon>
        <taxon>Annelida</taxon>
        <taxon>Polychaeta</taxon>
        <taxon>Sedentaria</taxon>
        <taxon>Canalipalpata</taxon>
        <taxon>Terebellida</taxon>
        <taxon>Terebelliformia</taxon>
        <taxon>Alvinellidae</taxon>
        <taxon>Paralvinella</taxon>
    </lineage>
</organism>
<feature type="coiled-coil region" evidence="8">
    <location>
        <begin position="190"/>
        <end position="227"/>
    </location>
</feature>
<protein>
    <recommendedName>
        <fullName evidence="13">TNF receptor-associated factor 6</fullName>
    </recommendedName>
</protein>
<sequence>MDCKYCHKTYRKKEMERHVHLECPRATVECLFQRFGCQQKFERSEEDEHMRREVVKHLSLLCYHFPVTNPLGPVKYYDISQSAPVISTLASITAPPTLGLSTDPGFCSDYSGTSTVYSTAPNRYPIAHSMEVQSSDAPLLPHTKPPTASCFPINIPHNSYEHQCRPNTFPLEPEPWRSEETTRELVTRLKLTVEDQKNQLKQQGMKLQQQERTIRQLDVQLKEVEGRFCNGIYIWRIREYSQKRKDAIERKATVHHSPGFYTSPHGYKMCIRANLNGVESGTGTHLSLFVHVMQGEYDEILPWPFLGHVVLSILDQTWRKTRYQ</sequence>
<evidence type="ECO:0000256" key="8">
    <source>
        <dbReference type="SAM" id="Coils"/>
    </source>
</evidence>
<dbReference type="GO" id="GO:0005737">
    <property type="term" value="C:cytoplasm"/>
    <property type="evidence" value="ECO:0007669"/>
    <property type="project" value="UniProtKB-SubCell"/>
</dbReference>
<keyword evidence="5 7" id="KW-0863">Zinc-finger</keyword>
<feature type="domain" description="MATH" evidence="9">
    <location>
        <begin position="230"/>
        <end position="324"/>
    </location>
</feature>
<dbReference type="Pfam" id="PF21355">
    <property type="entry name" value="TRAF-mep_MATH"/>
    <property type="match status" value="1"/>
</dbReference>
<dbReference type="SUPFAM" id="SSF49599">
    <property type="entry name" value="TRAF domain-like"/>
    <property type="match status" value="1"/>
</dbReference>
<evidence type="ECO:0000313" key="12">
    <source>
        <dbReference type="Proteomes" id="UP001208570"/>
    </source>
</evidence>
<dbReference type="PANTHER" id="PTHR10131:SF152">
    <property type="entry name" value="TNF RECEPTOR-ASSOCIATED FACTOR 6"/>
    <property type="match status" value="1"/>
</dbReference>
<evidence type="ECO:0000256" key="7">
    <source>
        <dbReference type="PROSITE-ProRule" id="PRU00207"/>
    </source>
</evidence>
<feature type="zinc finger region" description="TRAF-type" evidence="7">
    <location>
        <begin position="1"/>
        <end position="45"/>
    </location>
</feature>
<keyword evidence="3 7" id="KW-0479">Metal-binding</keyword>
<dbReference type="GO" id="GO:0045087">
    <property type="term" value="P:innate immune response"/>
    <property type="evidence" value="ECO:0007669"/>
    <property type="project" value="TreeGrafter"/>
</dbReference>
<dbReference type="Pfam" id="PF02176">
    <property type="entry name" value="zf-TRAF"/>
    <property type="match status" value="1"/>
</dbReference>
<evidence type="ECO:0000256" key="5">
    <source>
        <dbReference type="ARBA" id="ARBA00022771"/>
    </source>
</evidence>
<dbReference type="GO" id="GO:0008270">
    <property type="term" value="F:zinc ion binding"/>
    <property type="evidence" value="ECO:0007669"/>
    <property type="project" value="UniProtKB-KW"/>
</dbReference>
<dbReference type="GO" id="GO:0043122">
    <property type="term" value="P:regulation of canonical NF-kappaB signal transduction"/>
    <property type="evidence" value="ECO:0007669"/>
    <property type="project" value="TreeGrafter"/>
</dbReference>
<dbReference type="InterPro" id="IPR008974">
    <property type="entry name" value="TRAF-like"/>
</dbReference>
<dbReference type="AlphaFoldDB" id="A0AAD9NH69"/>
<keyword evidence="12" id="KW-1185">Reference proteome</keyword>
<accession>A0AAD9NH69</accession>
<evidence type="ECO:0000256" key="1">
    <source>
        <dbReference type="ARBA" id="ARBA00004496"/>
    </source>
</evidence>
<keyword evidence="6 7" id="KW-0862">Zinc</keyword>
<gene>
    <name evidence="11" type="ORF">LSH36_20g13049</name>
</gene>
<dbReference type="PANTHER" id="PTHR10131">
    <property type="entry name" value="TNF RECEPTOR ASSOCIATED FACTOR"/>
    <property type="match status" value="1"/>
</dbReference>
<dbReference type="Gene3D" id="3.30.40.10">
    <property type="entry name" value="Zinc/RING finger domain, C3HC4 (zinc finger)"/>
    <property type="match status" value="1"/>
</dbReference>
<dbReference type="InterPro" id="IPR013083">
    <property type="entry name" value="Znf_RING/FYVE/PHD"/>
</dbReference>
<dbReference type="PROSITE" id="PS50144">
    <property type="entry name" value="MATH"/>
    <property type="match status" value="1"/>
</dbReference>
<keyword evidence="4" id="KW-0677">Repeat</keyword>